<evidence type="ECO:0000313" key="9">
    <source>
        <dbReference type="EMBL" id="ACN13732.1"/>
    </source>
</evidence>
<feature type="binding site" description="axial binding residue" evidence="6">
    <location>
        <position position="112"/>
    </location>
    <ligand>
        <name>heme c</name>
        <dbReference type="ChEBI" id="CHEBI:61717"/>
        <label>1</label>
    </ligand>
    <ligandPart>
        <name>Fe</name>
        <dbReference type="ChEBI" id="CHEBI:18248"/>
    </ligandPart>
</feature>
<keyword evidence="1" id="KW-0813">Transport</keyword>
<dbReference type="InterPro" id="IPR036280">
    <property type="entry name" value="Multihaem_cyt_sf"/>
</dbReference>
<dbReference type="eggNOG" id="ENOG50335B9">
    <property type="taxonomic scope" value="Bacteria"/>
</dbReference>
<keyword evidence="5 6" id="KW-0408">Iron</keyword>
<dbReference type="EMBL" id="CP001087">
    <property type="protein sequence ID" value="ACN13732.1"/>
    <property type="molecule type" value="Genomic_DNA"/>
</dbReference>
<dbReference type="OrthoDB" id="5421852at2"/>
<accession>C0QIU2</accession>
<feature type="binding site" description="axial binding residue" evidence="6">
    <location>
        <position position="93"/>
    </location>
    <ligand>
        <name>heme c</name>
        <dbReference type="ChEBI" id="CHEBI:61717"/>
        <label>1</label>
    </ligand>
    <ligandPart>
        <name>Fe</name>
        <dbReference type="ChEBI" id="CHEBI:18248"/>
    </ligandPart>
</feature>
<dbReference type="HOGENOM" id="CLU_2117035_0_0_7"/>
<feature type="domain" description="Cytochrome c7-like" evidence="8">
    <location>
        <begin position="43"/>
        <end position="113"/>
    </location>
</feature>
<gene>
    <name evidence="9" type="ordered locus">HRM2_06180</name>
</gene>
<feature type="binding site" description="axial binding residue" evidence="6">
    <location>
        <position position="49"/>
    </location>
    <ligand>
        <name>heme c</name>
        <dbReference type="ChEBI" id="CHEBI:61717"/>
        <label>1</label>
    </ligand>
    <ligandPart>
        <name>Fe</name>
        <dbReference type="ChEBI" id="CHEBI:18248"/>
    </ligandPart>
</feature>
<name>C0QIU2_DESAH</name>
<dbReference type="InterPro" id="IPR002322">
    <property type="entry name" value="Cyt_c_III"/>
</dbReference>
<feature type="binding site" description="axial binding residue" evidence="6">
    <location>
        <position position="56"/>
    </location>
    <ligand>
        <name>heme c</name>
        <dbReference type="ChEBI" id="CHEBI:61717"/>
        <label>1</label>
    </ligand>
    <ligandPart>
        <name>Fe</name>
        <dbReference type="ChEBI" id="CHEBI:18248"/>
    </ligandPart>
</feature>
<keyword evidence="2 6" id="KW-0349">Heme</keyword>
<feature type="binding site" description="axial binding residue" evidence="6">
    <location>
        <position position="89"/>
    </location>
    <ligand>
        <name>heme c</name>
        <dbReference type="ChEBI" id="CHEBI:61717"/>
        <label>1</label>
    </ligand>
    <ligandPart>
        <name>Fe</name>
        <dbReference type="ChEBI" id="CHEBI:18248"/>
    </ligandPart>
</feature>
<feature type="binding site" description="axial binding residue" evidence="6">
    <location>
        <position position="60"/>
    </location>
    <ligand>
        <name>heme c</name>
        <dbReference type="ChEBI" id="CHEBI:61717"/>
        <label>1</label>
    </ligand>
    <ligandPart>
        <name>Fe</name>
        <dbReference type="ChEBI" id="CHEBI:18248"/>
    </ligandPart>
</feature>
<dbReference type="KEGG" id="dat:HRM2_06180"/>
<dbReference type="SUPFAM" id="SSF48695">
    <property type="entry name" value="Multiheme cytochromes"/>
    <property type="match status" value="1"/>
</dbReference>
<dbReference type="Pfam" id="PF14522">
    <property type="entry name" value="Cytochrome_C7"/>
    <property type="match status" value="1"/>
</dbReference>
<keyword evidence="3 6" id="KW-0479">Metal-binding</keyword>
<evidence type="ECO:0000256" key="2">
    <source>
        <dbReference type="ARBA" id="ARBA00022617"/>
    </source>
</evidence>
<evidence type="ECO:0000256" key="7">
    <source>
        <dbReference type="SAM" id="Phobius"/>
    </source>
</evidence>
<feature type="binding site" description="axial binding residue" evidence="6">
    <location>
        <position position="108"/>
    </location>
    <ligand>
        <name>heme c</name>
        <dbReference type="ChEBI" id="CHEBI:61717"/>
        <label>1</label>
    </ligand>
    <ligandPart>
        <name>Fe</name>
        <dbReference type="ChEBI" id="CHEBI:18248"/>
    </ligandPart>
</feature>
<feature type="binding site" description="axial binding residue" evidence="6">
    <location>
        <position position="59"/>
    </location>
    <ligand>
        <name>heme c</name>
        <dbReference type="ChEBI" id="CHEBI:61717"/>
        <label>1</label>
    </ligand>
    <ligandPart>
        <name>Fe</name>
        <dbReference type="ChEBI" id="CHEBI:18248"/>
    </ligandPart>
</feature>
<comment type="cofactor">
    <cofactor evidence="6">
        <name>heme c</name>
        <dbReference type="ChEBI" id="CHEBI:61717"/>
    </cofactor>
    <text evidence="6">Binds 4 heme c groups covalently per monomer.</text>
</comment>
<evidence type="ECO:0000256" key="3">
    <source>
        <dbReference type="ARBA" id="ARBA00022723"/>
    </source>
</evidence>
<keyword evidence="7" id="KW-0812">Transmembrane</keyword>
<dbReference type="GO" id="GO:0009055">
    <property type="term" value="F:electron transfer activity"/>
    <property type="evidence" value="ECO:0007669"/>
    <property type="project" value="InterPro"/>
</dbReference>
<dbReference type="Gene3D" id="3.90.10.10">
    <property type="entry name" value="Cytochrome C3"/>
    <property type="match status" value="1"/>
</dbReference>
<keyword evidence="10" id="KW-1185">Reference proteome</keyword>
<feature type="binding site" description="axial binding residue" evidence="6">
    <location>
        <position position="111"/>
    </location>
    <ligand>
        <name>heme c</name>
        <dbReference type="ChEBI" id="CHEBI:61717"/>
        <label>1</label>
    </ligand>
    <ligandPart>
        <name>Fe</name>
        <dbReference type="ChEBI" id="CHEBI:18248"/>
    </ligandPart>
</feature>
<dbReference type="PRINTS" id="PR00609">
    <property type="entry name" value="CYTOCHROMEC3"/>
</dbReference>
<evidence type="ECO:0000256" key="4">
    <source>
        <dbReference type="ARBA" id="ARBA00022982"/>
    </source>
</evidence>
<keyword evidence="7" id="KW-1133">Transmembrane helix</keyword>
<evidence type="ECO:0000256" key="6">
    <source>
        <dbReference type="PIRSR" id="PIRSR602322-1"/>
    </source>
</evidence>
<sequence>MKIVKIVIMGLAMVVSIAVIGVTANTMGADKFALDGGGKGEIDFPHKLHQETLGDCKACHDVFPKELGVIKKMKTQKTLKRKQVMNDTCIACHKAYKAEGKKFGPIRCNECHKR</sequence>
<evidence type="ECO:0000313" key="10">
    <source>
        <dbReference type="Proteomes" id="UP000000442"/>
    </source>
</evidence>
<organism evidence="9 10">
    <name type="scientific">Desulforapulum autotrophicum (strain ATCC 43914 / DSM 3382 / VKM B-1955 / HRM2)</name>
    <name type="common">Desulfobacterium autotrophicum</name>
    <dbReference type="NCBI Taxonomy" id="177437"/>
    <lineage>
        <taxon>Bacteria</taxon>
        <taxon>Pseudomonadati</taxon>
        <taxon>Thermodesulfobacteriota</taxon>
        <taxon>Desulfobacteria</taxon>
        <taxon>Desulfobacterales</taxon>
        <taxon>Desulfobacteraceae</taxon>
        <taxon>Desulforapulum</taxon>
    </lineage>
</organism>
<feature type="binding site" description="axial binding residue" evidence="6">
    <location>
        <position position="92"/>
    </location>
    <ligand>
        <name>heme c</name>
        <dbReference type="ChEBI" id="CHEBI:61717"/>
        <label>1</label>
    </ligand>
    <ligandPart>
        <name>Fe</name>
        <dbReference type="ChEBI" id="CHEBI:18248"/>
    </ligandPart>
</feature>
<dbReference type="STRING" id="177437.HRM2_06180"/>
<dbReference type="AlphaFoldDB" id="C0QIU2"/>
<proteinExistence type="predicted"/>
<dbReference type="InterPro" id="IPR029467">
    <property type="entry name" value="Cyt_c7-like"/>
</dbReference>
<dbReference type="RefSeq" id="WP_012662981.1">
    <property type="nucleotide sequence ID" value="NC_012108.1"/>
</dbReference>
<dbReference type="CDD" id="cd08168">
    <property type="entry name" value="Cytochrom_C3"/>
    <property type="match status" value="1"/>
</dbReference>
<feature type="transmembrane region" description="Helical" evidence="7">
    <location>
        <begin position="6"/>
        <end position="24"/>
    </location>
</feature>
<protein>
    <submittedName>
        <fullName evidence="9">Cytochrome c, class III family protein</fullName>
    </submittedName>
</protein>
<evidence type="ECO:0000256" key="1">
    <source>
        <dbReference type="ARBA" id="ARBA00022448"/>
    </source>
</evidence>
<dbReference type="GO" id="GO:0046872">
    <property type="term" value="F:metal ion binding"/>
    <property type="evidence" value="ECO:0007669"/>
    <property type="project" value="UniProtKB-KW"/>
</dbReference>
<keyword evidence="4" id="KW-0249">Electron transport</keyword>
<evidence type="ECO:0000259" key="8">
    <source>
        <dbReference type="Pfam" id="PF14522"/>
    </source>
</evidence>
<keyword evidence="7" id="KW-0472">Membrane</keyword>
<reference evidence="9 10" key="1">
    <citation type="journal article" date="2009" name="Environ. Microbiol.">
        <title>Genome sequence of Desulfobacterium autotrophicum HRM2, a marine sulfate reducer oxidizing organic carbon completely to carbon dioxide.</title>
        <authorList>
            <person name="Strittmatter A.W."/>
            <person name="Liesegang H."/>
            <person name="Rabus R."/>
            <person name="Decker I."/>
            <person name="Amann J."/>
            <person name="Andres S."/>
            <person name="Henne A."/>
            <person name="Fricke W.F."/>
            <person name="Martinez-Arias R."/>
            <person name="Bartels D."/>
            <person name="Goesmann A."/>
            <person name="Krause L."/>
            <person name="Puehler A."/>
            <person name="Klenk H.P."/>
            <person name="Richter M."/>
            <person name="Schuler M."/>
            <person name="Gloeckner F.O."/>
            <person name="Meyerdierks A."/>
            <person name="Gottschalk G."/>
            <person name="Amann R."/>
        </authorList>
    </citation>
    <scope>NUCLEOTIDE SEQUENCE [LARGE SCALE GENOMIC DNA]</scope>
    <source>
        <strain evidence="10">ATCC 43914 / DSM 3382 / HRM2</strain>
    </source>
</reference>
<feature type="binding site" description="axial binding residue" evidence="6">
    <location>
        <position position="46"/>
    </location>
    <ligand>
        <name>heme c</name>
        <dbReference type="ChEBI" id="CHEBI:61717"/>
        <label>1</label>
    </ligand>
    <ligandPart>
        <name>Fe</name>
        <dbReference type="ChEBI" id="CHEBI:18248"/>
    </ligandPart>
</feature>
<dbReference type="GO" id="GO:0020037">
    <property type="term" value="F:heme binding"/>
    <property type="evidence" value="ECO:0007669"/>
    <property type="project" value="InterPro"/>
</dbReference>
<evidence type="ECO:0000256" key="5">
    <source>
        <dbReference type="ARBA" id="ARBA00023004"/>
    </source>
</evidence>
<dbReference type="Proteomes" id="UP000000442">
    <property type="component" value="Chromosome"/>
</dbReference>